<gene>
    <name evidence="2" type="ORF">PUT78_12580</name>
</gene>
<evidence type="ECO:0000313" key="2">
    <source>
        <dbReference type="EMBL" id="MDD7971937.1"/>
    </source>
</evidence>
<evidence type="ECO:0000313" key="3">
    <source>
        <dbReference type="Proteomes" id="UP001431784"/>
    </source>
</evidence>
<dbReference type="Gene3D" id="2.60.40.1880">
    <property type="entry name" value="Invasion associated locus B (IalB) protein"/>
    <property type="match status" value="1"/>
</dbReference>
<dbReference type="EMBL" id="JAQZSM010000011">
    <property type="protein sequence ID" value="MDD7971937.1"/>
    <property type="molecule type" value="Genomic_DNA"/>
</dbReference>
<accession>A0ABT5TA15</accession>
<reference evidence="2" key="1">
    <citation type="submission" date="2023-02" db="EMBL/GenBank/DDBJ databases">
        <title>Description of Roseinatronobacter alkalisoli sp. nov., an alkaliphilic bacerium isolated from soda soil.</title>
        <authorList>
            <person name="Wei W."/>
        </authorList>
    </citation>
    <scope>NUCLEOTIDE SEQUENCE</scope>
    <source>
        <strain evidence="2">HJB301</strain>
    </source>
</reference>
<feature type="chain" id="PRO_5045604334" evidence="1">
    <location>
        <begin position="34"/>
        <end position="192"/>
    </location>
</feature>
<evidence type="ECO:0000256" key="1">
    <source>
        <dbReference type="SAM" id="SignalP"/>
    </source>
</evidence>
<keyword evidence="3" id="KW-1185">Reference proteome</keyword>
<comment type="caution">
    <text evidence="2">The sequence shown here is derived from an EMBL/GenBank/DDBJ whole genome shotgun (WGS) entry which is preliminary data.</text>
</comment>
<dbReference type="InterPro" id="IPR010642">
    <property type="entry name" value="Invasion_prot_B"/>
</dbReference>
<proteinExistence type="predicted"/>
<dbReference type="InterPro" id="IPR038696">
    <property type="entry name" value="IalB_sf"/>
</dbReference>
<feature type="signal peptide" evidence="1">
    <location>
        <begin position="1"/>
        <end position="33"/>
    </location>
</feature>
<name>A0ABT5TA15_9RHOB</name>
<protein>
    <submittedName>
        <fullName evidence="2">Invasion associated locus B family protein</fullName>
    </submittedName>
</protein>
<keyword evidence="1" id="KW-0732">Signal</keyword>
<sequence length="192" mass="20434">MTTKRNLQCIMVAASTGLALLATAGLMAVPVSAQTEIAESAPDSLREDFRDWIVNCVTIAADAPANAGARVCEMFQQIDHQESGQRVLTFSVRINDEDQPISVLITPFGLRLAEGVRVQIGDEQIAHLGFETCLPEGCLVVAPMDPAMITAMRQAREGAVVLVSRQGDALGVPISLMGFAAGLERLRALSGE</sequence>
<dbReference type="Pfam" id="PF06776">
    <property type="entry name" value="IalB"/>
    <property type="match status" value="1"/>
</dbReference>
<dbReference type="Proteomes" id="UP001431784">
    <property type="component" value="Unassembled WGS sequence"/>
</dbReference>
<organism evidence="2 3">
    <name type="scientific">Roseinatronobacter alkalisoli</name>
    <dbReference type="NCBI Taxonomy" id="3028235"/>
    <lineage>
        <taxon>Bacteria</taxon>
        <taxon>Pseudomonadati</taxon>
        <taxon>Pseudomonadota</taxon>
        <taxon>Alphaproteobacteria</taxon>
        <taxon>Rhodobacterales</taxon>
        <taxon>Paracoccaceae</taxon>
        <taxon>Roseinatronobacter</taxon>
    </lineage>
</organism>